<proteinExistence type="predicted"/>
<evidence type="ECO:0000256" key="1">
    <source>
        <dbReference type="SAM" id="MobiDB-lite"/>
    </source>
</evidence>
<dbReference type="RefSeq" id="WP_257822200.1">
    <property type="nucleotide sequence ID" value="NZ_JABXYM010000001.1"/>
</dbReference>
<organism evidence="4 5">
    <name type="scientific">Salipaludibacillus agaradhaerens</name>
    <name type="common">Bacillus agaradhaerens</name>
    <dbReference type="NCBI Taxonomy" id="76935"/>
    <lineage>
        <taxon>Bacteria</taxon>
        <taxon>Bacillati</taxon>
        <taxon>Bacillota</taxon>
        <taxon>Bacilli</taxon>
        <taxon>Bacillales</taxon>
        <taxon>Bacillaceae</taxon>
    </lineage>
</organism>
<feature type="compositionally biased region" description="Low complexity" evidence="1">
    <location>
        <begin position="49"/>
        <end position="65"/>
    </location>
</feature>
<dbReference type="AlphaFoldDB" id="A0A9Q4B3T9"/>
<protein>
    <submittedName>
        <fullName evidence="4">GerMN domain-containing protein</fullName>
    </submittedName>
</protein>
<gene>
    <name evidence="4" type="ORF">HXA33_14930</name>
</gene>
<accession>A0A9Q4B3T9</accession>
<dbReference type="PROSITE" id="PS51257">
    <property type="entry name" value="PROKAR_LIPOPROTEIN"/>
    <property type="match status" value="1"/>
</dbReference>
<evidence type="ECO:0000313" key="4">
    <source>
        <dbReference type="EMBL" id="MCR6097829.1"/>
    </source>
</evidence>
<evidence type="ECO:0000259" key="3">
    <source>
        <dbReference type="SMART" id="SM00909"/>
    </source>
</evidence>
<keyword evidence="2" id="KW-0732">Signal</keyword>
<sequence>MKKLTGLCLAISFIIVLAACNQNENTTSNENNTLNDTNDVTNHEENANNDENASNENDTTVNNSSVEEEANNEVNNAASEEVGTIDNLTLYFSDDQLMHTYRVESGVSVAANEAGALEAMQLWAAGPTHEDLYPLLPAGTTVDSVEFSDDVAHVSFSVEINEANFGSGGEVMMTEQVAMMMEQFGYDETVILIDGQEPGEILSHMEYSEPIPANDPEDYEWID</sequence>
<name>A0A9Q4B3T9_SALAG</name>
<dbReference type="Pfam" id="PF10646">
    <property type="entry name" value="Germane"/>
    <property type="match status" value="1"/>
</dbReference>
<feature type="domain" description="GerMN" evidence="3">
    <location>
        <begin position="116"/>
        <end position="202"/>
    </location>
</feature>
<dbReference type="InterPro" id="IPR019606">
    <property type="entry name" value="GerMN"/>
</dbReference>
<keyword evidence="5" id="KW-1185">Reference proteome</keyword>
<feature type="signal peptide" evidence="2">
    <location>
        <begin position="1"/>
        <end position="18"/>
    </location>
</feature>
<reference evidence="4" key="1">
    <citation type="submission" date="2020-06" db="EMBL/GenBank/DDBJ databases">
        <title>Insight into the genomes of haloalkaliphilic bacilli from Kenyan soda lakes.</title>
        <authorList>
            <person name="Mwirichia R."/>
            <person name="Villamizar G.C."/>
            <person name="Poehlein A."/>
            <person name="Mugweru J."/>
            <person name="Kipnyargis A."/>
            <person name="Kiplimo D."/>
            <person name="Orwa P."/>
            <person name="Daniel R."/>
        </authorList>
    </citation>
    <scope>NUCLEOTIDE SEQUENCE</scope>
    <source>
        <strain evidence="4">B1096_S55</strain>
    </source>
</reference>
<feature type="compositionally biased region" description="Low complexity" evidence="1">
    <location>
        <begin position="25"/>
        <end position="40"/>
    </location>
</feature>
<evidence type="ECO:0000313" key="5">
    <source>
        <dbReference type="Proteomes" id="UP001057753"/>
    </source>
</evidence>
<feature type="chain" id="PRO_5040461650" evidence="2">
    <location>
        <begin position="19"/>
        <end position="223"/>
    </location>
</feature>
<feature type="region of interest" description="Disordered" evidence="1">
    <location>
        <begin position="25"/>
        <end position="80"/>
    </location>
</feature>
<comment type="caution">
    <text evidence="4">The sequence shown here is derived from an EMBL/GenBank/DDBJ whole genome shotgun (WGS) entry which is preliminary data.</text>
</comment>
<dbReference type="Proteomes" id="UP001057753">
    <property type="component" value="Unassembled WGS sequence"/>
</dbReference>
<dbReference type="SMART" id="SM00909">
    <property type="entry name" value="Germane"/>
    <property type="match status" value="1"/>
</dbReference>
<dbReference type="EMBL" id="JABXYM010000001">
    <property type="protein sequence ID" value="MCR6097829.1"/>
    <property type="molecule type" value="Genomic_DNA"/>
</dbReference>
<evidence type="ECO:0000256" key="2">
    <source>
        <dbReference type="SAM" id="SignalP"/>
    </source>
</evidence>